<evidence type="ECO:0000313" key="6">
    <source>
        <dbReference type="Proteomes" id="UP001140949"/>
    </source>
</evidence>
<comment type="caution">
    <text evidence="5">The sequence shown here is derived from an EMBL/GenBank/DDBJ whole genome shotgun (WGS) entry which is preliminary data.</text>
</comment>
<feature type="signal peptide" evidence="4">
    <location>
        <begin position="1"/>
        <end position="23"/>
    </location>
</feature>
<dbReference type="Gene3D" id="3.40.30.10">
    <property type="entry name" value="Glutaredoxin"/>
    <property type="match status" value="1"/>
</dbReference>
<sequence>MDRLQILLLGFPLFLFCSDLVNLFSPRPPPPPKPYSHHHHHHHHHHHQQQPSPPQQPVVHQAPTDFSAAQGSATRGSAYGSTVELKFCASCSYRGTAVTMKKMLEASFPGIDVILSNHPPTLPKRLLSKLVPVFQFGVMGMVMAGEHIFPRLGMAPPPWYFSLRANRFGAMATTWLVGNFAQSFLQSSGAFEVYCNGDLVFSKLKEQRFPSELELRQLIGGRLPDSAFGRNLDSIWS</sequence>
<evidence type="ECO:0000256" key="4">
    <source>
        <dbReference type="SAM" id="SignalP"/>
    </source>
</evidence>
<gene>
    <name evidence="5" type="ORF">M6B38_147770</name>
</gene>
<keyword evidence="1 4" id="KW-0732">Signal</keyword>
<feature type="chain" id="PRO_5043444426" evidence="4">
    <location>
        <begin position="24"/>
        <end position="237"/>
    </location>
</feature>
<name>A0AAX6F7U7_IRIPA</name>
<dbReference type="Proteomes" id="UP001140949">
    <property type="component" value="Unassembled WGS sequence"/>
</dbReference>
<protein>
    <submittedName>
        <fullName evidence="5">SelT-like protein</fullName>
    </submittedName>
</protein>
<dbReference type="GO" id="GO:0005789">
    <property type="term" value="C:endoplasmic reticulum membrane"/>
    <property type="evidence" value="ECO:0007669"/>
    <property type="project" value="TreeGrafter"/>
</dbReference>
<reference evidence="5" key="2">
    <citation type="submission" date="2023-04" db="EMBL/GenBank/DDBJ databases">
        <authorList>
            <person name="Bruccoleri R.E."/>
            <person name="Oakeley E.J."/>
            <person name="Faust A.-M."/>
            <person name="Dessus-Babus S."/>
            <person name="Altorfer M."/>
            <person name="Burckhardt D."/>
            <person name="Oertli M."/>
            <person name="Naumann U."/>
            <person name="Petersen F."/>
            <person name="Wong J."/>
        </authorList>
    </citation>
    <scope>NUCLEOTIDE SEQUENCE</scope>
    <source>
        <strain evidence="5">GSM-AAB239-AS_SAM_17_03QT</strain>
        <tissue evidence="5">Leaf</tissue>
    </source>
</reference>
<evidence type="ECO:0000313" key="5">
    <source>
        <dbReference type="EMBL" id="KAJ6812484.1"/>
    </source>
</evidence>
<evidence type="ECO:0000256" key="3">
    <source>
        <dbReference type="SAM" id="MobiDB-lite"/>
    </source>
</evidence>
<dbReference type="AlphaFoldDB" id="A0AAX6F7U7"/>
<dbReference type="InterPro" id="IPR036249">
    <property type="entry name" value="Thioredoxin-like_sf"/>
</dbReference>
<feature type="region of interest" description="Disordered" evidence="3">
    <location>
        <begin position="28"/>
        <end position="61"/>
    </location>
</feature>
<dbReference type="SUPFAM" id="SSF52833">
    <property type="entry name" value="Thioredoxin-like"/>
    <property type="match status" value="1"/>
</dbReference>
<evidence type="ECO:0000256" key="2">
    <source>
        <dbReference type="ARBA" id="ARBA00023284"/>
    </source>
</evidence>
<accession>A0AAX6F7U7</accession>
<organism evidence="5 6">
    <name type="scientific">Iris pallida</name>
    <name type="common">Sweet iris</name>
    <dbReference type="NCBI Taxonomy" id="29817"/>
    <lineage>
        <taxon>Eukaryota</taxon>
        <taxon>Viridiplantae</taxon>
        <taxon>Streptophyta</taxon>
        <taxon>Embryophyta</taxon>
        <taxon>Tracheophyta</taxon>
        <taxon>Spermatophyta</taxon>
        <taxon>Magnoliopsida</taxon>
        <taxon>Liliopsida</taxon>
        <taxon>Asparagales</taxon>
        <taxon>Iridaceae</taxon>
        <taxon>Iridoideae</taxon>
        <taxon>Irideae</taxon>
        <taxon>Iris</taxon>
    </lineage>
</organism>
<dbReference type="GO" id="GO:0004791">
    <property type="term" value="F:thioredoxin-disulfide reductase (NADPH) activity"/>
    <property type="evidence" value="ECO:0007669"/>
    <property type="project" value="TreeGrafter"/>
</dbReference>
<feature type="compositionally biased region" description="Basic residues" evidence="3">
    <location>
        <begin position="35"/>
        <end position="48"/>
    </location>
</feature>
<reference evidence="5" key="1">
    <citation type="journal article" date="2023" name="GigaByte">
        <title>Genome assembly of the bearded iris, Iris pallida Lam.</title>
        <authorList>
            <person name="Bruccoleri R.E."/>
            <person name="Oakeley E.J."/>
            <person name="Faust A.M.E."/>
            <person name="Altorfer M."/>
            <person name="Dessus-Babus S."/>
            <person name="Burckhardt D."/>
            <person name="Oertli M."/>
            <person name="Naumann U."/>
            <person name="Petersen F."/>
            <person name="Wong J."/>
        </authorList>
    </citation>
    <scope>NUCLEOTIDE SEQUENCE</scope>
    <source>
        <strain evidence="5">GSM-AAB239-AS_SAM_17_03QT</strain>
    </source>
</reference>
<dbReference type="NCBIfam" id="TIGR02174">
    <property type="entry name" value="CXXU_selWTH"/>
    <property type="match status" value="1"/>
</dbReference>
<keyword evidence="6" id="KW-1185">Reference proteome</keyword>
<dbReference type="Pfam" id="PF10262">
    <property type="entry name" value="Rdx"/>
    <property type="match status" value="1"/>
</dbReference>
<dbReference type="PANTHER" id="PTHR13544">
    <property type="entry name" value="SELENOPROTEIN T"/>
    <property type="match status" value="1"/>
</dbReference>
<evidence type="ECO:0000256" key="1">
    <source>
        <dbReference type="ARBA" id="ARBA00022729"/>
    </source>
</evidence>
<dbReference type="PANTHER" id="PTHR13544:SF0">
    <property type="entry name" value="THIOREDOXIN REDUCTASE-LIKE SELENOPROTEIN T"/>
    <property type="match status" value="1"/>
</dbReference>
<dbReference type="InterPro" id="IPR011893">
    <property type="entry name" value="Selenoprotein_Rdx-typ"/>
</dbReference>
<dbReference type="GO" id="GO:0045454">
    <property type="term" value="P:cell redox homeostasis"/>
    <property type="evidence" value="ECO:0007669"/>
    <property type="project" value="TreeGrafter"/>
</dbReference>
<dbReference type="InterPro" id="IPR019389">
    <property type="entry name" value="Selenoprotein_T"/>
</dbReference>
<dbReference type="EMBL" id="JANAVB010031019">
    <property type="protein sequence ID" value="KAJ6812484.1"/>
    <property type="molecule type" value="Genomic_DNA"/>
</dbReference>
<keyword evidence="2" id="KW-0676">Redox-active center</keyword>
<proteinExistence type="predicted"/>